<feature type="signal peptide" evidence="14">
    <location>
        <begin position="1"/>
        <end position="23"/>
    </location>
</feature>
<accession>A0ABV2JT26</accession>
<organism evidence="16 17">
    <name type="scientific">Dyella japonica</name>
    <dbReference type="NCBI Taxonomy" id="231455"/>
    <lineage>
        <taxon>Bacteria</taxon>
        <taxon>Pseudomonadati</taxon>
        <taxon>Pseudomonadota</taxon>
        <taxon>Gammaproteobacteria</taxon>
        <taxon>Lysobacterales</taxon>
        <taxon>Rhodanobacteraceae</taxon>
        <taxon>Dyella</taxon>
    </lineage>
</organism>
<evidence type="ECO:0000256" key="6">
    <source>
        <dbReference type="ARBA" id="ARBA00022729"/>
    </source>
</evidence>
<evidence type="ECO:0000256" key="11">
    <source>
        <dbReference type="ARBA" id="ARBA00023237"/>
    </source>
</evidence>
<keyword evidence="16" id="KW-0675">Receptor</keyword>
<keyword evidence="2 12" id="KW-0813">Transport</keyword>
<dbReference type="InterPro" id="IPR036942">
    <property type="entry name" value="Beta-barrel_TonB_sf"/>
</dbReference>
<reference evidence="16 17" key="1">
    <citation type="submission" date="2024-06" db="EMBL/GenBank/DDBJ databases">
        <title>Sorghum-associated microbial communities from plants grown in Nebraska, USA.</title>
        <authorList>
            <person name="Schachtman D."/>
        </authorList>
    </citation>
    <scope>NUCLEOTIDE SEQUENCE [LARGE SCALE GENOMIC DNA]</scope>
    <source>
        <strain evidence="16 17">1073</strain>
    </source>
</reference>
<evidence type="ECO:0000256" key="8">
    <source>
        <dbReference type="ARBA" id="ARBA00023065"/>
    </source>
</evidence>
<evidence type="ECO:0000256" key="10">
    <source>
        <dbReference type="ARBA" id="ARBA00023136"/>
    </source>
</evidence>
<evidence type="ECO:0000313" key="17">
    <source>
        <dbReference type="Proteomes" id="UP001549184"/>
    </source>
</evidence>
<evidence type="ECO:0000256" key="14">
    <source>
        <dbReference type="SAM" id="SignalP"/>
    </source>
</evidence>
<comment type="similarity">
    <text evidence="12 13">Belongs to the TonB-dependent receptor family.</text>
</comment>
<feature type="chain" id="PRO_5046710963" evidence="14">
    <location>
        <begin position="24"/>
        <end position="934"/>
    </location>
</feature>
<keyword evidence="3 12" id="KW-1134">Transmembrane beta strand</keyword>
<gene>
    <name evidence="16" type="ORF">ABIC75_001696</name>
</gene>
<keyword evidence="5 12" id="KW-0812">Transmembrane</keyword>
<dbReference type="InterPro" id="IPR000531">
    <property type="entry name" value="Beta-barrel_TonB"/>
</dbReference>
<name>A0ABV2JT26_9GAMM</name>
<keyword evidence="8" id="KW-0406">Ion transport</keyword>
<evidence type="ECO:0000256" key="12">
    <source>
        <dbReference type="PROSITE-ProRule" id="PRU01360"/>
    </source>
</evidence>
<comment type="caution">
    <text evidence="16">The sequence shown here is derived from an EMBL/GenBank/DDBJ whole genome shotgun (WGS) entry which is preliminary data.</text>
</comment>
<dbReference type="PANTHER" id="PTHR32552">
    <property type="entry name" value="FERRICHROME IRON RECEPTOR-RELATED"/>
    <property type="match status" value="1"/>
</dbReference>
<keyword evidence="10 12" id="KW-0472">Membrane</keyword>
<keyword evidence="4" id="KW-0410">Iron transport</keyword>
<keyword evidence="6 14" id="KW-0732">Signal</keyword>
<keyword evidence="17" id="KW-1185">Reference proteome</keyword>
<evidence type="ECO:0000256" key="9">
    <source>
        <dbReference type="ARBA" id="ARBA00023077"/>
    </source>
</evidence>
<feature type="domain" description="Secretin/TonB short N-terminal" evidence="15">
    <location>
        <begin position="52"/>
        <end position="103"/>
    </location>
</feature>
<dbReference type="InterPro" id="IPR039426">
    <property type="entry name" value="TonB-dep_rcpt-like"/>
</dbReference>
<dbReference type="Pfam" id="PF07715">
    <property type="entry name" value="Plug"/>
    <property type="match status" value="1"/>
</dbReference>
<dbReference type="SMART" id="SM00965">
    <property type="entry name" value="STN"/>
    <property type="match status" value="1"/>
</dbReference>
<proteinExistence type="inferred from homology"/>
<dbReference type="PROSITE" id="PS52016">
    <property type="entry name" value="TONB_DEPENDENT_REC_3"/>
    <property type="match status" value="1"/>
</dbReference>
<dbReference type="InterPro" id="IPR037066">
    <property type="entry name" value="Plug_dom_sf"/>
</dbReference>
<evidence type="ECO:0000256" key="2">
    <source>
        <dbReference type="ARBA" id="ARBA00022448"/>
    </source>
</evidence>
<dbReference type="InterPro" id="IPR012910">
    <property type="entry name" value="Plug_dom"/>
</dbReference>
<evidence type="ECO:0000256" key="5">
    <source>
        <dbReference type="ARBA" id="ARBA00022692"/>
    </source>
</evidence>
<evidence type="ECO:0000256" key="4">
    <source>
        <dbReference type="ARBA" id="ARBA00022496"/>
    </source>
</evidence>
<dbReference type="Gene3D" id="3.55.50.30">
    <property type="match status" value="1"/>
</dbReference>
<keyword evidence="7" id="KW-0408">Iron</keyword>
<dbReference type="Gene3D" id="2.40.170.20">
    <property type="entry name" value="TonB-dependent receptor, beta-barrel domain"/>
    <property type="match status" value="1"/>
</dbReference>
<dbReference type="PANTHER" id="PTHR32552:SF89">
    <property type="entry name" value="CATECHOLATE SIDEROPHORE RECEPTOR FIU"/>
    <property type="match status" value="1"/>
</dbReference>
<evidence type="ECO:0000259" key="15">
    <source>
        <dbReference type="SMART" id="SM00965"/>
    </source>
</evidence>
<evidence type="ECO:0000256" key="13">
    <source>
        <dbReference type="RuleBase" id="RU003357"/>
    </source>
</evidence>
<keyword evidence="11 12" id="KW-0998">Cell outer membrane</keyword>
<dbReference type="InterPro" id="IPR011662">
    <property type="entry name" value="Secretin/TonB_short_N"/>
</dbReference>
<comment type="subcellular location">
    <subcellularLocation>
        <location evidence="1 12">Cell outer membrane</location>
        <topology evidence="1 12">Multi-pass membrane protein</topology>
    </subcellularLocation>
</comment>
<dbReference type="Gene3D" id="2.170.130.10">
    <property type="entry name" value="TonB-dependent receptor, plug domain"/>
    <property type="match status" value="1"/>
</dbReference>
<dbReference type="RefSeq" id="WP_354013391.1">
    <property type="nucleotide sequence ID" value="NZ_JBEPMU010000002.1"/>
</dbReference>
<dbReference type="SUPFAM" id="SSF56935">
    <property type="entry name" value="Porins"/>
    <property type="match status" value="1"/>
</dbReference>
<evidence type="ECO:0000313" key="16">
    <source>
        <dbReference type="EMBL" id="MET3651974.1"/>
    </source>
</evidence>
<dbReference type="EMBL" id="JBEPMU010000002">
    <property type="protein sequence ID" value="MET3651974.1"/>
    <property type="molecule type" value="Genomic_DNA"/>
</dbReference>
<dbReference type="Pfam" id="PF00593">
    <property type="entry name" value="TonB_dep_Rec_b-barrel"/>
    <property type="match status" value="1"/>
</dbReference>
<sequence>MRNRLALHIALVLGVSLPLAAFAQASAPSHTTAIAPMPLAKALENFSHEAGMQVVYGSEIADTIRSPGADAGLPPEQQLRQLLTGTGLSYRLVTPNTVTIIPGNVAANAGNPASAAVTTAGSAGSAEVASDATGASGSGKSAKDLDQVVVTARSGVDERTKAQTSYSITTIDEDRLRMQNPTSVTEAMKSVPGFWVEASGGEASGNIRARGIPVDGFGSVNLLEDGIPVQHDPALGYLNADQVFRLDETIDRIEVVRGGPSSIFYSNAPAGAINFIPRQVGESAEALVKYTVGNYGLNRLDFWYGTPIGDGWKLSAGGFYRQDNGIRSPGFTNDQGGQLRATLSKQFEEGSISFDIKHMDDKVALDLGIPMFRNASGDLQAVPGFNGNYGTLAGPETEHIQMIQGNGSPYNFDNSLGTQVKRTQFTVKFDYNLGDGWKIAENLRYSDTDTVRNGVYPNAVQTVSDFFTATAQKQLAKYYPNAAGMQLQYVDNGQAFNASPNNGLVVTGGLRGITMPMNEFTSDTRLLRKFEFGDQTHDVTFGYYYAHFNQSFDRYSSTAILTATDNARLLDVVAVDAAGNPLGKLTNNGIYGYGYEWAHASGTSNTNAFYASDEWQVNDQLRIDGGARWERVNTTGWTELSQNVNLGTPPTNNILTGTGQFVDYDHSFSKLGWTLGANYQFSDHQGVFARYTSTFRLPNLSSYITTPTATPITQTMILPEMGYKYSNRYMDAYATLFYTKYNNVSFSNYVFDPNSGVSTPQTGYANTETYGLELEGTFYPTKWFDVQYTATVQDPKYKGLRYTTVTAGQPVLLDYDDNQLIRVPKNSFRVVPGLNLLDDKLRLQMSYEYEGRRYVDTANSVVLPQYHTIGLSARYQMTPELSFFLYADNLNNSLGLTEGNPRAGELASSDATKSVFIARPLLGRSFRASVMYRF</sequence>
<evidence type="ECO:0000256" key="1">
    <source>
        <dbReference type="ARBA" id="ARBA00004571"/>
    </source>
</evidence>
<evidence type="ECO:0000256" key="7">
    <source>
        <dbReference type="ARBA" id="ARBA00023004"/>
    </source>
</evidence>
<dbReference type="Proteomes" id="UP001549184">
    <property type="component" value="Unassembled WGS sequence"/>
</dbReference>
<keyword evidence="9 13" id="KW-0798">TonB box</keyword>
<evidence type="ECO:0000256" key="3">
    <source>
        <dbReference type="ARBA" id="ARBA00022452"/>
    </source>
</evidence>
<protein>
    <submittedName>
        <fullName evidence="16">Outer membrane receptor protein involved in Fe transport</fullName>
    </submittedName>
</protein>
<dbReference type="Pfam" id="PF07660">
    <property type="entry name" value="STN"/>
    <property type="match status" value="1"/>
</dbReference>